<reference evidence="6" key="1">
    <citation type="journal article" date="2019" name="Int. J. Syst. Evol. Microbiol.">
        <title>The Global Catalogue of Microorganisms (GCM) 10K type strain sequencing project: providing services to taxonomists for standard genome sequencing and annotation.</title>
        <authorList>
            <consortium name="The Broad Institute Genomics Platform"/>
            <consortium name="The Broad Institute Genome Sequencing Center for Infectious Disease"/>
            <person name="Wu L."/>
            <person name="Ma J."/>
        </authorList>
    </citation>
    <scope>NUCLEOTIDE SEQUENCE [LARGE SCALE GENOMIC DNA]</scope>
    <source>
        <strain evidence="6">JCM 31047</strain>
    </source>
</reference>
<dbReference type="InterPro" id="IPR046335">
    <property type="entry name" value="LacI/GalR-like_sensor"/>
</dbReference>
<evidence type="ECO:0000256" key="3">
    <source>
        <dbReference type="ARBA" id="ARBA00023163"/>
    </source>
</evidence>
<keyword evidence="3" id="KW-0804">Transcription</keyword>
<dbReference type="Pfam" id="PF13377">
    <property type="entry name" value="Peripla_BP_3"/>
    <property type="match status" value="1"/>
</dbReference>
<proteinExistence type="predicted"/>
<name>A0A8H9GRS2_9DEIO</name>
<gene>
    <name evidence="5" type="ORF">GCM10008956_23530</name>
</gene>
<dbReference type="SMART" id="SM00354">
    <property type="entry name" value="HTH_LACI"/>
    <property type="match status" value="1"/>
</dbReference>
<protein>
    <submittedName>
        <fullName evidence="5">LacI family transcriptional regulator</fullName>
    </submittedName>
</protein>
<dbReference type="Gene3D" id="3.40.50.2300">
    <property type="match status" value="2"/>
</dbReference>
<keyword evidence="6" id="KW-1185">Reference proteome</keyword>
<dbReference type="InterPro" id="IPR010982">
    <property type="entry name" value="Lambda_DNA-bd_dom_sf"/>
</dbReference>
<organism evidence="5 6">
    <name type="scientific">Deinococcus arenae</name>
    <dbReference type="NCBI Taxonomy" id="1452751"/>
    <lineage>
        <taxon>Bacteria</taxon>
        <taxon>Thermotogati</taxon>
        <taxon>Deinococcota</taxon>
        <taxon>Deinococci</taxon>
        <taxon>Deinococcales</taxon>
        <taxon>Deinococcaceae</taxon>
        <taxon>Deinococcus</taxon>
    </lineage>
</organism>
<dbReference type="InterPro" id="IPR028082">
    <property type="entry name" value="Peripla_BP_I"/>
</dbReference>
<keyword evidence="2" id="KW-0238">DNA-binding</keyword>
<comment type="caution">
    <text evidence="5">The sequence shown here is derived from an EMBL/GenBank/DDBJ whole genome shotgun (WGS) entry which is preliminary data.</text>
</comment>
<evidence type="ECO:0000313" key="6">
    <source>
        <dbReference type="Proteomes" id="UP000600547"/>
    </source>
</evidence>
<dbReference type="SUPFAM" id="SSF53822">
    <property type="entry name" value="Periplasmic binding protein-like I"/>
    <property type="match status" value="1"/>
</dbReference>
<dbReference type="GO" id="GO:0000976">
    <property type="term" value="F:transcription cis-regulatory region binding"/>
    <property type="evidence" value="ECO:0007669"/>
    <property type="project" value="TreeGrafter"/>
</dbReference>
<evidence type="ECO:0000256" key="2">
    <source>
        <dbReference type="ARBA" id="ARBA00023125"/>
    </source>
</evidence>
<dbReference type="PANTHER" id="PTHR30146">
    <property type="entry name" value="LACI-RELATED TRANSCRIPTIONAL REPRESSOR"/>
    <property type="match status" value="1"/>
</dbReference>
<dbReference type="SUPFAM" id="SSF47413">
    <property type="entry name" value="lambda repressor-like DNA-binding domains"/>
    <property type="match status" value="1"/>
</dbReference>
<accession>A0A8H9GRS2</accession>
<dbReference type="PANTHER" id="PTHR30146:SF138">
    <property type="entry name" value="TRANSCRIPTIONAL REGULATORY PROTEIN"/>
    <property type="match status" value="1"/>
</dbReference>
<dbReference type="Gene3D" id="1.10.260.40">
    <property type="entry name" value="lambda repressor-like DNA-binding domains"/>
    <property type="match status" value="1"/>
</dbReference>
<dbReference type="PROSITE" id="PS00356">
    <property type="entry name" value="HTH_LACI_1"/>
    <property type="match status" value="1"/>
</dbReference>
<dbReference type="EMBL" id="BMQG01000007">
    <property type="protein sequence ID" value="GGM46664.1"/>
    <property type="molecule type" value="Genomic_DNA"/>
</dbReference>
<dbReference type="Pfam" id="PF00356">
    <property type="entry name" value="LacI"/>
    <property type="match status" value="1"/>
</dbReference>
<dbReference type="AlphaFoldDB" id="A0A8H9GRS2"/>
<dbReference type="GO" id="GO:0003700">
    <property type="term" value="F:DNA-binding transcription factor activity"/>
    <property type="evidence" value="ECO:0007669"/>
    <property type="project" value="TreeGrafter"/>
</dbReference>
<sequence length="353" mass="38591">MPNRLSVASDLTYNAAVSTIQDVARLAGVSPTTAKRALKEPDKLTPDTLARVQQAIAQLHYEPDQRAGSLRGGQSTTVGLVVGSILEPFFAQFARTASHVLADAGYTLIISENEYSAQRELQELRRLYGLRVAGVMLRPGYGQDSQEYLARLRSRGVAITEYDYRPPHHDEPSVMLDNPGAVRQAVTHLHGLGHRRIAALGTYHPVIHPEERSRAFPEIMNALGLTVPAEYQRVTLLTEDTAYALTNDLLDLPQPPTALIALTGTQASGAYRALRERGVRLPHDISLVAFDNYPWMSLVDPPITVLEQPVETMAEQAAALMLAQLGHGTITQRHVVLGARLIERGSTAPPARP</sequence>
<dbReference type="Proteomes" id="UP000600547">
    <property type="component" value="Unassembled WGS sequence"/>
</dbReference>
<evidence type="ECO:0000256" key="1">
    <source>
        <dbReference type="ARBA" id="ARBA00023015"/>
    </source>
</evidence>
<evidence type="ECO:0000259" key="4">
    <source>
        <dbReference type="PROSITE" id="PS50932"/>
    </source>
</evidence>
<dbReference type="InterPro" id="IPR000843">
    <property type="entry name" value="HTH_LacI"/>
</dbReference>
<dbReference type="CDD" id="cd01392">
    <property type="entry name" value="HTH_LacI"/>
    <property type="match status" value="1"/>
</dbReference>
<dbReference type="CDD" id="cd06267">
    <property type="entry name" value="PBP1_LacI_sugar_binding-like"/>
    <property type="match status" value="1"/>
</dbReference>
<keyword evidence="1" id="KW-0805">Transcription regulation</keyword>
<evidence type="ECO:0000313" key="5">
    <source>
        <dbReference type="EMBL" id="GGM46664.1"/>
    </source>
</evidence>
<dbReference type="PROSITE" id="PS50932">
    <property type="entry name" value="HTH_LACI_2"/>
    <property type="match status" value="1"/>
</dbReference>
<feature type="domain" description="HTH lacI-type" evidence="4">
    <location>
        <begin position="18"/>
        <end position="72"/>
    </location>
</feature>